<feature type="transmembrane region" description="Helical" evidence="10">
    <location>
        <begin position="449"/>
        <end position="468"/>
    </location>
</feature>
<keyword evidence="4" id="KW-1003">Cell membrane</keyword>
<dbReference type="GO" id="GO:0006527">
    <property type="term" value="P:L-arginine catabolic process"/>
    <property type="evidence" value="ECO:0007669"/>
    <property type="project" value="UniProtKB-UniRule"/>
</dbReference>
<protein>
    <recommendedName>
        <fullName evidence="9">Arginine-ornithine antiporter</fullName>
    </recommendedName>
</protein>
<feature type="transmembrane region" description="Helical" evidence="10">
    <location>
        <begin position="164"/>
        <end position="185"/>
    </location>
</feature>
<dbReference type="AlphaFoldDB" id="A0A1Y0VTQ2"/>
<evidence type="ECO:0000313" key="12">
    <source>
        <dbReference type="Proteomes" id="UP000196118"/>
    </source>
</evidence>
<feature type="transmembrane region" description="Helical" evidence="10">
    <location>
        <begin position="86"/>
        <end position="119"/>
    </location>
</feature>
<evidence type="ECO:0000256" key="6">
    <source>
        <dbReference type="ARBA" id="ARBA00022970"/>
    </source>
</evidence>
<dbReference type="Proteomes" id="UP000196118">
    <property type="component" value="Chromosome"/>
</dbReference>
<dbReference type="InterPro" id="IPR004754">
    <property type="entry name" value="Amino_acid_antiprt"/>
</dbReference>
<feature type="transmembrane region" description="Helical" evidence="10">
    <location>
        <begin position="358"/>
        <end position="379"/>
    </location>
</feature>
<evidence type="ECO:0000256" key="10">
    <source>
        <dbReference type="SAM" id="Phobius"/>
    </source>
</evidence>
<evidence type="ECO:0000256" key="2">
    <source>
        <dbReference type="ARBA" id="ARBA00008220"/>
    </source>
</evidence>
<accession>A0A1Y0VTQ2</accession>
<keyword evidence="5 10" id="KW-0812">Transmembrane</keyword>
<feature type="transmembrane region" description="Helical" evidence="10">
    <location>
        <begin position="400"/>
        <end position="429"/>
    </location>
</feature>
<dbReference type="InterPro" id="IPR050367">
    <property type="entry name" value="APC_superfamily"/>
</dbReference>
<sequence length="473" mass="51929">MTEKNGKIGLLTLSALVISSSIGSGVFGIMSDLARAAAPGPVLITWFIVGLGVMMLALSLNNLLLKEPELEGIFSYPKKGFGPFMGFISGWGYWLSAWLGSVAFATFLMSTIGYFFPILRSERNLPLILIASIFSWGLTYLVNRGIEGAAIINTIVTVCKLIPLFVFIVFGIILFKGGMFTHAFWNNMNNNFVGGDVIGQVKNCMMVMMWVFVGIEGASILSARAEKKSDAGKATILGLISLLVIYILASVLPYGYLTQEQLATIKQPAMLYIFEKMVGTWGGYFIGIGLIVSILGAWLSWTMLPAETMLLMAKQKLLPEYFGKINDKKAPTFALILTAGLIQIFLFTLFFTTKAYNFAYSLCTAAVIVCYILVAAYQVKYSWTHIHEKGNHQQLVIGVLALLFEVIGILMAGLSYLLLCFIAYIPGIYFYGRARKNNGHEYFLSKGELIVTVFITIGALIGMGLVIMGKIIV</sequence>
<keyword evidence="3" id="KW-0813">Transport</keyword>
<evidence type="ECO:0000256" key="5">
    <source>
        <dbReference type="ARBA" id="ARBA00022692"/>
    </source>
</evidence>
<dbReference type="PIRSF" id="PIRSF006060">
    <property type="entry name" value="AA_transporter"/>
    <property type="match status" value="1"/>
</dbReference>
<dbReference type="EMBL" id="CP021474">
    <property type="protein sequence ID" value="ARW19008.1"/>
    <property type="molecule type" value="Genomic_DNA"/>
</dbReference>
<feature type="transmembrane region" description="Helical" evidence="10">
    <location>
        <begin position="281"/>
        <end position="304"/>
    </location>
</feature>
<feature type="transmembrane region" description="Helical" evidence="10">
    <location>
        <begin position="333"/>
        <end position="352"/>
    </location>
</feature>
<comment type="subcellular location">
    <subcellularLocation>
        <location evidence="1">Cell membrane</location>
        <topology evidence="1">Multi-pass membrane protein</topology>
    </subcellularLocation>
</comment>
<evidence type="ECO:0000256" key="1">
    <source>
        <dbReference type="ARBA" id="ARBA00004651"/>
    </source>
</evidence>
<dbReference type="Gene3D" id="1.20.1740.10">
    <property type="entry name" value="Amino acid/polyamine transporter I"/>
    <property type="match status" value="1"/>
</dbReference>
<dbReference type="NCBIfam" id="TIGR00905">
    <property type="entry name" value="2A0302"/>
    <property type="match status" value="1"/>
</dbReference>
<dbReference type="RefSeq" id="WP_094104280.1">
    <property type="nucleotide sequence ID" value="NZ_CP085178.1"/>
</dbReference>
<name>A0A1Y0VTQ2_PEDPE</name>
<gene>
    <name evidence="11" type="ORF">S100892_00403</name>
</gene>
<keyword evidence="7 10" id="KW-1133">Transmembrane helix</keyword>
<evidence type="ECO:0000256" key="7">
    <source>
        <dbReference type="ARBA" id="ARBA00022989"/>
    </source>
</evidence>
<feature type="transmembrane region" description="Helical" evidence="10">
    <location>
        <begin position="125"/>
        <end position="143"/>
    </location>
</feature>
<dbReference type="PANTHER" id="PTHR42770:SF4">
    <property type="entry name" value="ARGININE_ORNITHINE ANTIPORTER-RELATED"/>
    <property type="match status" value="1"/>
</dbReference>
<evidence type="ECO:0000313" key="11">
    <source>
        <dbReference type="EMBL" id="ARW19008.1"/>
    </source>
</evidence>
<comment type="similarity">
    <text evidence="2">Belongs to the amino acid-polyamine-organocation (APC) superfamily. Basic amino acid/polyamine antiporter (APA) (TC 2.A.3.2) family.</text>
</comment>
<evidence type="ECO:0000256" key="8">
    <source>
        <dbReference type="ARBA" id="ARBA00023136"/>
    </source>
</evidence>
<reference evidence="11 12" key="1">
    <citation type="submission" date="2017-05" db="EMBL/GenBank/DDBJ databases">
        <title>Genome sequence of Pediococcus pentosaceus strain SRCM100892.</title>
        <authorList>
            <person name="Cho S.H."/>
        </authorList>
    </citation>
    <scope>NUCLEOTIDE SEQUENCE [LARGE SCALE GENOMIC DNA]</scope>
    <source>
        <strain evidence="11 12">SRCM100892</strain>
    </source>
</reference>
<evidence type="ECO:0000256" key="3">
    <source>
        <dbReference type="ARBA" id="ARBA00022448"/>
    </source>
</evidence>
<dbReference type="GO" id="GO:0005886">
    <property type="term" value="C:plasma membrane"/>
    <property type="evidence" value="ECO:0007669"/>
    <property type="project" value="UniProtKB-SubCell"/>
</dbReference>
<feature type="transmembrane region" description="Helical" evidence="10">
    <location>
        <begin position="46"/>
        <end position="65"/>
    </location>
</feature>
<dbReference type="InterPro" id="IPR002293">
    <property type="entry name" value="AA/rel_permease1"/>
</dbReference>
<organism evidence="11 12">
    <name type="scientific">Pediococcus pentosaceus</name>
    <dbReference type="NCBI Taxonomy" id="1255"/>
    <lineage>
        <taxon>Bacteria</taxon>
        <taxon>Bacillati</taxon>
        <taxon>Bacillota</taxon>
        <taxon>Bacilli</taxon>
        <taxon>Lactobacillales</taxon>
        <taxon>Lactobacillaceae</taxon>
        <taxon>Pediococcus</taxon>
    </lineage>
</organism>
<feature type="transmembrane region" description="Helical" evidence="10">
    <location>
        <begin position="235"/>
        <end position="256"/>
    </location>
</feature>
<dbReference type="InterPro" id="IPR022461">
    <property type="entry name" value="Arg/Orn_antiprt_ArcD"/>
</dbReference>
<feature type="transmembrane region" description="Helical" evidence="10">
    <location>
        <begin position="205"/>
        <end position="223"/>
    </location>
</feature>
<dbReference type="PANTHER" id="PTHR42770">
    <property type="entry name" value="AMINO ACID TRANSPORTER-RELATED"/>
    <property type="match status" value="1"/>
</dbReference>
<keyword evidence="8 10" id="KW-0472">Membrane</keyword>
<keyword evidence="6" id="KW-0029">Amino-acid transport</keyword>
<dbReference type="GO" id="GO:0043858">
    <property type="term" value="F:arginine:ornithine antiporter activity"/>
    <property type="evidence" value="ECO:0007669"/>
    <property type="project" value="UniProtKB-UniRule"/>
</dbReference>
<proteinExistence type="inferred from homology"/>
<evidence type="ECO:0000256" key="4">
    <source>
        <dbReference type="ARBA" id="ARBA00022475"/>
    </source>
</evidence>
<dbReference type="GO" id="GO:1903826">
    <property type="term" value="P:L-arginine transmembrane transport"/>
    <property type="evidence" value="ECO:0007669"/>
    <property type="project" value="InterPro"/>
</dbReference>
<dbReference type="NCBIfam" id="TIGR03810">
    <property type="entry name" value="arg_ornith_anti"/>
    <property type="match status" value="1"/>
</dbReference>
<evidence type="ECO:0000256" key="9">
    <source>
        <dbReference type="NCBIfam" id="TIGR03810"/>
    </source>
</evidence>
<dbReference type="Pfam" id="PF13520">
    <property type="entry name" value="AA_permease_2"/>
    <property type="match status" value="1"/>
</dbReference>